<accession>A0A3R9IT22</accession>
<organism evidence="3 5">
    <name type="scientific">Streptococcus mitis</name>
    <dbReference type="NCBI Taxonomy" id="28037"/>
    <lineage>
        <taxon>Bacteria</taxon>
        <taxon>Bacillati</taxon>
        <taxon>Bacillota</taxon>
        <taxon>Bacilli</taxon>
        <taxon>Lactobacillales</taxon>
        <taxon>Streptococcaceae</taxon>
        <taxon>Streptococcus</taxon>
        <taxon>Streptococcus mitis group</taxon>
    </lineage>
</organism>
<evidence type="ECO:0000313" key="2">
    <source>
        <dbReference type="EMBL" id="RSI84391.1"/>
    </source>
</evidence>
<evidence type="ECO:0000313" key="4">
    <source>
        <dbReference type="Proteomes" id="UP000277742"/>
    </source>
</evidence>
<keyword evidence="1" id="KW-0812">Transmembrane</keyword>
<comment type="caution">
    <text evidence="3">The sequence shown here is derived from an EMBL/GenBank/DDBJ whole genome shotgun (WGS) entry which is preliminary data.</text>
</comment>
<evidence type="ECO:0000256" key="1">
    <source>
        <dbReference type="SAM" id="Phobius"/>
    </source>
</evidence>
<dbReference type="EMBL" id="RJNR01000002">
    <property type="protein sequence ID" value="RSI84391.1"/>
    <property type="molecule type" value="Genomic_DNA"/>
</dbReference>
<dbReference type="Proteomes" id="UP000277742">
    <property type="component" value="Unassembled WGS sequence"/>
</dbReference>
<dbReference type="EMBL" id="RJNW01000001">
    <property type="protein sequence ID" value="RSI88370.1"/>
    <property type="molecule type" value="Genomic_DNA"/>
</dbReference>
<sequence>MLHIITKGTAFTRQGSYKVQVKVMIIFFRETNAKTIGGAGLITLLMIPFFLILLAIFGIIYDLMTSKGRKECARTVSLFILNILTIGICLLDLPMESKPYSGIGFILFYALAFTPLMIVFSLYTLYRIGKHYRYFKSKFAIILRFNASLLFLLSLVNLFVLWRIFKTYRRNDITLLYFILIVLGIGSTFQLIVGELEKKRIRILQKQEELDSYEK</sequence>
<proteinExistence type="predicted"/>
<keyword evidence="1" id="KW-0472">Membrane</keyword>
<evidence type="ECO:0000313" key="3">
    <source>
        <dbReference type="EMBL" id="RSI88370.1"/>
    </source>
</evidence>
<feature type="transmembrane region" description="Helical" evidence="1">
    <location>
        <begin position="72"/>
        <end position="93"/>
    </location>
</feature>
<keyword evidence="1" id="KW-1133">Transmembrane helix</keyword>
<feature type="transmembrane region" description="Helical" evidence="1">
    <location>
        <begin position="105"/>
        <end position="126"/>
    </location>
</feature>
<reference evidence="4 5" key="1">
    <citation type="submission" date="2018-11" db="EMBL/GenBank/DDBJ databases">
        <title>Species Designations Belie Phenotypic and Genotypic Heterogeneity in Oral Streptococci.</title>
        <authorList>
            <person name="Velsko I."/>
        </authorList>
    </citation>
    <scope>NUCLEOTIDE SEQUENCE [LARGE SCALE GENOMIC DNA]</scope>
    <source>
        <strain evidence="2 4">BCA12</strain>
        <strain evidence="3 5">KLC01</strain>
    </source>
</reference>
<feature type="transmembrane region" description="Helical" evidence="1">
    <location>
        <begin position="36"/>
        <end position="60"/>
    </location>
</feature>
<name>A0A3R9IT22_STRMT</name>
<feature type="transmembrane region" description="Helical" evidence="1">
    <location>
        <begin position="177"/>
        <end position="196"/>
    </location>
</feature>
<feature type="transmembrane region" description="Helical" evidence="1">
    <location>
        <begin position="147"/>
        <end position="165"/>
    </location>
</feature>
<protein>
    <submittedName>
        <fullName evidence="3">Uncharacterized protein</fullName>
    </submittedName>
</protein>
<gene>
    <name evidence="3" type="ORF">D8849_01555</name>
    <name evidence="2" type="ORF">D8855_03120</name>
</gene>
<evidence type="ECO:0000313" key="5">
    <source>
        <dbReference type="Proteomes" id="UP000278063"/>
    </source>
</evidence>
<dbReference type="Proteomes" id="UP000278063">
    <property type="component" value="Unassembled WGS sequence"/>
</dbReference>
<dbReference type="AlphaFoldDB" id="A0A3R9IT22"/>